<reference evidence="4" key="1">
    <citation type="submission" date="2025-08" db="UniProtKB">
        <authorList>
            <consortium name="RefSeq"/>
        </authorList>
    </citation>
    <scope>IDENTIFICATION</scope>
</reference>
<dbReference type="AlphaFoldDB" id="A0A6I9U4S0"/>
<dbReference type="InParanoid" id="A0A6I9U4S0"/>
<dbReference type="GeneID" id="105172153"/>
<accession>A0A6I9U4S0</accession>
<keyword evidence="2" id="KW-0812">Transmembrane</keyword>
<dbReference type="InterPro" id="IPR004158">
    <property type="entry name" value="DUF247_pln"/>
</dbReference>
<feature type="transmembrane region" description="Helical" evidence="2">
    <location>
        <begin position="559"/>
        <end position="580"/>
    </location>
</feature>
<evidence type="ECO:0000256" key="2">
    <source>
        <dbReference type="SAM" id="Phobius"/>
    </source>
</evidence>
<keyword evidence="3" id="KW-1185">Reference proteome</keyword>
<dbReference type="PANTHER" id="PTHR31170:SF25">
    <property type="entry name" value="BNAA09G04570D PROTEIN"/>
    <property type="match status" value="1"/>
</dbReference>
<evidence type="ECO:0000313" key="4">
    <source>
        <dbReference type="RefSeq" id="XP_011091801.1"/>
    </source>
</evidence>
<name>A0A6I9U4S0_SESIN</name>
<dbReference type="Pfam" id="PF03140">
    <property type="entry name" value="DUF247"/>
    <property type="match status" value="1"/>
</dbReference>
<dbReference type="Proteomes" id="UP000504604">
    <property type="component" value="Linkage group LG10"/>
</dbReference>
<dbReference type="RefSeq" id="XP_011091801.1">
    <property type="nucleotide sequence ID" value="XM_011093499.2"/>
</dbReference>
<proteinExistence type="predicted"/>
<dbReference type="KEGG" id="sind:105172153"/>
<gene>
    <name evidence="4" type="primary">LOC105172153</name>
</gene>
<organism evidence="3 4">
    <name type="scientific">Sesamum indicum</name>
    <name type="common">Oriental sesame</name>
    <name type="synonym">Sesamum orientale</name>
    <dbReference type="NCBI Taxonomy" id="4182"/>
    <lineage>
        <taxon>Eukaryota</taxon>
        <taxon>Viridiplantae</taxon>
        <taxon>Streptophyta</taxon>
        <taxon>Embryophyta</taxon>
        <taxon>Tracheophyta</taxon>
        <taxon>Spermatophyta</taxon>
        <taxon>Magnoliopsida</taxon>
        <taxon>eudicotyledons</taxon>
        <taxon>Gunneridae</taxon>
        <taxon>Pentapetalae</taxon>
        <taxon>asterids</taxon>
        <taxon>lamiids</taxon>
        <taxon>Lamiales</taxon>
        <taxon>Pedaliaceae</taxon>
        <taxon>Sesamum</taxon>
    </lineage>
</organism>
<protein>
    <submittedName>
        <fullName evidence="4">UPF0481 protein At3g47200-like</fullName>
    </submittedName>
</protein>
<keyword evidence="2" id="KW-0472">Membrane</keyword>
<dbReference type="OrthoDB" id="1849062at2759"/>
<keyword evidence="2" id="KW-1133">Transmembrane helix</keyword>
<evidence type="ECO:0000256" key="1">
    <source>
        <dbReference type="SAM" id="MobiDB-lite"/>
    </source>
</evidence>
<dbReference type="PANTHER" id="PTHR31170">
    <property type="entry name" value="BNAC04G53230D PROTEIN"/>
    <property type="match status" value="1"/>
</dbReference>
<evidence type="ECO:0000313" key="3">
    <source>
        <dbReference type="Proteomes" id="UP000504604"/>
    </source>
</evidence>
<sequence>MHKVLPLMLKGNTEHYIPVVVSMGPYHHGKPELSLAEGFKPKALDLFLMGGSDTLNLEFYYDIVLEMVGEIRNCYERRSVERYSEHELARMLLFDACFIIIYMESGIPEPVPEPGMYGPQTLKAHRGMTMGQHLGLATLANVLRDMFLLENQIPFRVVKRLVDLRFGEAEGEMLLNRFLNGCVFGEFEPNKNILVKNMKDPLHLLEAFRQLLVSDSVEPKKHRTCFNWKWLCCFKVEQEPHGSPPINAEIGFNGSTVGDLETGRNLQNNADLANRLGPTANANLATAVSSATSSIHNKFLCCSTVQETHGNSTLSIHNQLLCCTTVEVTHDNQATNTNQNTSVDPRTRADQPSSNPVTDIGPKMGVDRTTSRCSHILNFLSRIVHRGVTREGSKVVHTRNMRKYVHSFRSATALKAKGIYFKPSSSRSFKDVNFNSFFIYAQLKLPTWAVSIYTMVFFLNMIAYEMSPNNVNNFLVTSYINLMKSLIESTEDVKELREQKILYNLLGSDEEVRDVYKNIKTYADPPAFHHLKEKIQAHYNSYMKTWIAELIHTHFRTPWTVLGLLAAMAVLAIASTNLVYSIRNKSKN</sequence>
<feature type="compositionally biased region" description="Polar residues" evidence="1">
    <location>
        <begin position="334"/>
        <end position="357"/>
    </location>
</feature>
<feature type="region of interest" description="Disordered" evidence="1">
    <location>
        <begin position="334"/>
        <end position="364"/>
    </location>
</feature>